<evidence type="ECO:0000256" key="6">
    <source>
        <dbReference type="PIRNR" id="PIRNR005536"/>
    </source>
</evidence>
<name>A0A1L8MKS7_9STRE</name>
<evidence type="ECO:0000259" key="9">
    <source>
        <dbReference type="Pfam" id="PF16875"/>
    </source>
</evidence>
<dbReference type="SUPFAM" id="SSF51445">
    <property type="entry name" value="(Trans)glycosidases"/>
    <property type="match status" value="1"/>
</dbReference>
<dbReference type="FunFam" id="3.20.20.70:FF:000118">
    <property type="entry name" value="Alpha-galactosidase"/>
    <property type="match status" value="1"/>
</dbReference>
<feature type="domain" description="Glycosyl hydrolase family 36 C-terminal" evidence="8">
    <location>
        <begin position="642"/>
        <end position="718"/>
    </location>
</feature>
<evidence type="ECO:0000256" key="5">
    <source>
        <dbReference type="ARBA" id="ARBA00023295"/>
    </source>
</evidence>
<dbReference type="InterPro" id="IPR002252">
    <property type="entry name" value="Glyco_hydro_36"/>
</dbReference>
<evidence type="ECO:0000313" key="10">
    <source>
        <dbReference type="EMBL" id="OJF71374.1"/>
    </source>
</evidence>
<feature type="active site" description="Nucleophile" evidence="7">
    <location>
        <position position="474"/>
    </location>
</feature>
<comment type="caution">
    <text evidence="10">The sequence shown here is derived from an EMBL/GenBank/DDBJ whole genome shotgun (WGS) entry which is preliminary data.</text>
</comment>
<dbReference type="Gene3D" id="3.20.20.70">
    <property type="entry name" value="Aldolase class I"/>
    <property type="match status" value="1"/>
</dbReference>
<comment type="similarity">
    <text evidence="2">Belongs to the glycosyl hydrolase 36 family.</text>
</comment>
<organism evidence="10 11">
    <name type="scientific">Streptococcus bovimastitidis</name>
    <dbReference type="NCBI Taxonomy" id="1856638"/>
    <lineage>
        <taxon>Bacteria</taxon>
        <taxon>Bacillati</taxon>
        <taxon>Bacillota</taxon>
        <taxon>Bacilli</taxon>
        <taxon>Lactobacillales</taxon>
        <taxon>Streptococcaceae</taxon>
        <taxon>Streptococcus</taxon>
    </lineage>
</organism>
<dbReference type="Pfam" id="PF02065">
    <property type="entry name" value="Melibiase"/>
    <property type="match status" value="1"/>
</dbReference>
<keyword evidence="11" id="KW-1185">Reference proteome</keyword>
<protein>
    <recommendedName>
        <fullName evidence="3 6">Alpha-galactosidase</fullName>
        <ecNumber evidence="3 6">3.2.1.22</ecNumber>
    </recommendedName>
</protein>
<dbReference type="InterPro" id="IPR050985">
    <property type="entry name" value="Alpha-glycosidase_related"/>
</dbReference>
<evidence type="ECO:0000256" key="7">
    <source>
        <dbReference type="PIRSR" id="PIRSR005536-1"/>
    </source>
</evidence>
<feature type="active site" description="Proton donor" evidence="7">
    <location>
        <position position="543"/>
    </location>
</feature>
<comment type="catalytic activity">
    <reaction evidence="1 6">
        <text>Hydrolysis of terminal, non-reducing alpha-D-galactose residues in alpha-D-galactosides, including galactose oligosaccharides, galactomannans and galactolipids.</text>
        <dbReference type="EC" id="3.2.1.22"/>
    </reaction>
</comment>
<dbReference type="GO" id="GO:0016052">
    <property type="term" value="P:carbohydrate catabolic process"/>
    <property type="evidence" value="ECO:0007669"/>
    <property type="project" value="InterPro"/>
</dbReference>
<dbReference type="STRING" id="1856638.A9Q68_09320"/>
<dbReference type="InterPro" id="IPR013780">
    <property type="entry name" value="Glyco_hydro_b"/>
</dbReference>
<accession>A0A1L8MKS7</accession>
<dbReference type="Gene3D" id="2.60.40.1180">
    <property type="entry name" value="Golgi alpha-mannosidase II"/>
    <property type="match status" value="1"/>
</dbReference>
<dbReference type="GO" id="GO:0004557">
    <property type="term" value="F:alpha-galactosidase activity"/>
    <property type="evidence" value="ECO:0007669"/>
    <property type="project" value="UniProtKB-UniRule"/>
</dbReference>
<dbReference type="PANTHER" id="PTHR43053">
    <property type="entry name" value="GLYCOSIDASE FAMILY 31"/>
    <property type="match status" value="1"/>
</dbReference>
<dbReference type="PANTHER" id="PTHR43053:SF3">
    <property type="entry name" value="ALPHA-GALACTOSIDASE C-RELATED"/>
    <property type="match status" value="1"/>
</dbReference>
<dbReference type="InterPro" id="IPR038417">
    <property type="entry name" value="Alpga-gal_N_sf"/>
</dbReference>
<evidence type="ECO:0000256" key="1">
    <source>
        <dbReference type="ARBA" id="ARBA00001255"/>
    </source>
</evidence>
<dbReference type="InterPro" id="IPR031705">
    <property type="entry name" value="Glyco_hydro_36_C"/>
</dbReference>
<gene>
    <name evidence="10" type="ORF">A9Q68_09320</name>
</gene>
<evidence type="ECO:0000256" key="4">
    <source>
        <dbReference type="ARBA" id="ARBA00022801"/>
    </source>
</evidence>
<keyword evidence="4 6" id="KW-0378">Hydrolase</keyword>
<dbReference type="PROSITE" id="PS00512">
    <property type="entry name" value="ALPHA_GALACTOSIDASE"/>
    <property type="match status" value="1"/>
</dbReference>
<dbReference type="PIRSF" id="PIRSF005536">
    <property type="entry name" value="Agal"/>
    <property type="match status" value="1"/>
</dbReference>
<dbReference type="Pfam" id="PF16875">
    <property type="entry name" value="Glyco_hydro_36N"/>
    <property type="match status" value="1"/>
</dbReference>
<dbReference type="InterPro" id="IPR031704">
    <property type="entry name" value="Glyco_hydro_36_N"/>
</dbReference>
<dbReference type="PRINTS" id="PR00743">
    <property type="entry name" value="GLHYDRLASE36"/>
</dbReference>
<dbReference type="Pfam" id="PF16874">
    <property type="entry name" value="Glyco_hydro_36C"/>
    <property type="match status" value="1"/>
</dbReference>
<dbReference type="Proteomes" id="UP000182015">
    <property type="component" value="Unassembled WGS sequence"/>
</dbReference>
<dbReference type="Gene3D" id="2.70.98.60">
    <property type="entry name" value="alpha-galactosidase from lactobacil brevis"/>
    <property type="match status" value="1"/>
</dbReference>
<evidence type="ECO:0000259" key="8">
    <source>
        <dbReference type="Pfam" id="PF16874"/>
    </source>
</evidence>
<dbReference type="CDD" id="cd14791">
    <property type="entry name" value="GH36"/>
    <property type="match status" value="1"/>
</dbReference>
<proteinExistence type="inferred from homology"/>
<dbReference type="EC" id="3.2.1.22" evidence="3 6"/>
<dbReference type="EMBL" id="LZDD01000003">
    <property type="protein sequence ID" value="OJF71374.1"/>
    <property type="molecule type" value="Genomic_DNA"/>
</dbReference>
<dbReference type="InterPro" id="IPR017853">
    <property type="entry name" value="GH"/>
</dbReference>
<feature type="domain" description="Glycosyl hydrolase family 36 N-terminal" evidence="9">
    <location>
        <begin position="30"/>
        <end position="281"/>
    </location>
</feature>
<evidence type="ECO:0000313" key="11">
    <source>
        <dbReference type="Proteomes" id="UP000182015"/>
    </source>
</evidence>
<evidence type="ECO:0000256" key="2">
    <source>
        <dbReference type="ARBA" id="ARBA00006202"/>
    </source>
</evidence>
<dbReference type="OrthoDB" id="9758822at2"/>
<dbReference type="InterPro" id="IPR000111">
    <property type="entry name" value="Glyco_hydro_27/36_CS"/>
</dbReference>
<sequence length="721" mass="82260">MIEFHEEQQLFHIKSRDFSYILQVIEHGILVNRYFGKSIKKFSDSNKITYLDRAFSGNPTSQNRTFSLDTLPLEFSSTGLGDFRTSSLEVLGQHGSALSLTYRSHRIYQGKEQLSGLPSSYDKEGQVESLEIDLYDSLADVTVTLYYHLFEKANYLVRSAKVTAGQYPVKVNKLMSFTVDLPRSYFKVHTLTGRYGHEKEWNVTDLPDGRFDISSIRGASSHSKTPFMALANPDTSETEGDIYSAQLVYSGNFRAFVEKTALKTSRFGMGINDDQFSWRLEADQSFQSPEVLLSYTDKGFRGLTNDSQAFVREHICRGPFVEKLRPILINNWEATYFDFTEAKLHALAEKASQVGIELFVLDDGWFGKRNSDTSSLGDWYENTEKLPSGLKGLAQKVNDLGMQFGLWVEPEMISEDSDLYRQHPDWAIQTKGRTHTYSREQLVLDYANPQVCDYIVNSISKVLESANISYIKWDMNRNMTNLPEAYANHENQEFFHRYILGLYDVLERLTQTFPDVLFESCSGGGGRYDLGMLHYMPQTWASDNTDAIGRLSIQEGTSLIYPSITMGSHVSASPNHQTGRHTSLQTRGNVAMLGNLGYELDLTTLSDKDLSDISQQVKLYKGIRETIQLGDYYRLAKTDNYYAYNYVSKDQSQFVFTFVKLLSVAESPSIQVKLSGLDSEKEYYCQELDARFYGDELMNIGLTMPHVQEDYFSVQYIFNII</sequence>
<dbReference type="RefSeq" id="WP_071794437.1">
    <property type="nucleotide sequence ID" value="NZ_LZDD01000003.1"/>
</dbReference>
<dbReference type="InterPro" id="IPR013785">
    <property type="entry name" value="Aldolase_TIM"/>
</dbReference>
<reference evidence="11" key="1">
    <citation type="submission" date="2016-06" db="EMBL/GenBank/DDBJ databases">
        <authorList>
            <person name="de Vries S.P.W."/>
            <person name="Hadjirin N.F."/>
            <person name="Lay E.M."/>
            <person name="Zadoks R.N."/>
            <person name="Peacock S.J."/>
            <person name="Parkhill J."/>
            <person name="Grant A.J."/>
            <person name="Mcdougall S."/>
            <person name="Holmes M.A."/>
        </authorList>
    </citation>
    <scope>NUCLEOTIDE SEQUENCE [LARGE SCALE GENOMIC DNA]</scope>
    <source>
        <strain evidence="11">NZ1587</strain>
    </source>
</reference>
<dbReference type="AlphaFoldDB" id="A0A1L8MKS7"/>
<keyword evidence="5 6" id="KW-0326">Glycosidase</keyword>
<evidence type="ECO:0000256" key="3">
    <source>
        <dbReference type="ARBA" id="ARBA00012755"/>
    </source>
</evidence>